<dbReference type="EMBL" id="CP116805">
    <property type="protein sequence ID" value="WCL55662.1"/>
    <property type="molecule type" value="Genomic_DNA"/>
</dbReference>
<dbReference type="InterPro" id="IPR041492">
    <property type="entry name" value="HAD_2"/>
</dbReference>
<dbReference type="Pfam" id="PF13419">
    <property type="entry name" value="HAD_2"/>
    <property type="match status" value="1"/>
</dbReference>
<dbReference type="InterPro" id="IPR036412">
    <property type="entry name" value="HAD-like_sf"/>
</dbReference>
<dbReference type="AlphaFoldDB" id="A0AAE9XR39"/>
<dbReference type="Proteomes" id="UP001217500">
    <property type="component" value="Chromosome"/>
</dbReference>
<accession>A0AAE9XR39</accession>
<dbReference type="InterPro" id="IPR023214">
    <property type="entry name" value="HAD_sf"/>
</dbReference>
<reference evidence="1" key="1">
    <citation type="submission" date="2023-01" db="EMBL/GenBank/DDBJ databases">
        <title>The genome sequence of Kordiimonadaceae bacterium 6D33.</title>
        <authorList>
            <person name="Liu Y."/>
        </authorList>
    </citation>
    <scope>NUCLEOTIDE SEQUENCE</scope>
    <source>
        <strain evidence="1">6D33</strain>
    </source>
</reference>
<proteinExistence type="predicted"/>
<dbReference type="Gene3D" id="3.40.50.1000">
    <property type="entry name" value="HAD superfamily/HAD-like"/>
    <property type="match status" value="1"/>
</dbReference>
<dbReference type="KEGG" id="gso:PH603_07825"/>
<protein>
    <submittedName>
        <fullName evidence="1">HAD-IA family hydrolase</fullName>
    </submittedName>
</protein>
<dbReference type="SUPFAM" id="SSF56784">
    <property type="entry name" value="HAD-like"/>
    <property type="match status" value="1"/>
</dbReference>
<dbReference type="InterPro" id="IPR050155">
    <property type="entry name" value="HAD-like_hydrolase_sf"/>
</dbReference>
<keyword evidence="1" id="KW-0378">Hydrolase</keyword>
<gene>
    <name evidence="1" type="ORF">PH603_07825</name>
</gene>
<dbReference type="GO" id="GO:0006281">
    <property type="term" value="P:DNA repair"/>
    <property type="evidence" value="ECO:0007669"/>
    <property type="project" value="TreeGrafter"/>
</dbReference>
<dbReference type="Gene3D" id="1.10.150.240">
    <property type="entry name" value="Putative phosphatase, domain 2"/>
    <property type="match status" value="1"/>
</dbReference>
<dbReference type="PANTHER" id="PTHR43434:SF24">
    <property type="entry name" value="HYDROLASE-RELATED"/>
    <property type="match status" value="1"/>
</dbReference>
<dbReference type="InterPro" id="IPR006439">
    <property type="entry name" value="HAD-SF_hydro_IA"/>
</dbReference>
<dbReference type="NCBIfam" id="TIGR01549">
    <property type="entry name" value="HAD-SF-IA-v1"/>
    <property type="match status" value="1"/>
</dbReference>
<evidence type="ECO:0000313" key="2">
    <source>
        <dbReference type="Proteomes" id="UP001217500"/>
    </source>
</evidence>
<dbReference type="SFLD" id="SFLDG01135">
    <property type="entry name" value="C1.5.6:_HAD__Beta-PGM__Phospha"/>
    <property type="match status" value="1"/>
</dbReference>
<dbReference type="SFLD" id="SFLDG01129">
    <property type="entry name" value="C1.5:_HAD__Beta-PGM__Phosphata"/>
    <property type="match status" value="1"/>
</dbReference>
<dbReference type="PANTHER" id="PTHR43434">
    <property type="entry name" value="PHOSPHOGLYCOLATE PHOSPHATASE"/>
    <property type="match status" value="1"/>
</dbReference>
<name>A0AAE9XR39_9PROT</name>
<dbReference type="InterPro" id="IPR023198">
    <property type="entry name" value="PGP-like_dom2"/>
</dbReference>
<dbReference type="SFLD" id="SFLDS00003">
    <property type="entry name" value="Haloacid_Dehalogenase"/>
    <property type="match status" value="1"/>
</dbReference>
<dbReference type="GO" id="GO:0008967">
    <property type="term" value="F:phosphoglycolate phosphatase activity"/>
    <property type="evidence" value="ECO:0007669"/>
    <property type="project" value="TreeGrafter"/>
</dbReference>
<keyword evidence="2" id="KW-1185">Reference proteome</keyword>
<sequence length="232" mass="24653">MSGANRLVIFDCDGTLADGEHLIAEAMTMMFDREGLAAPTRAAVQRVIGLSLADAMAVLVPEADGQEHERLAQSYKDAFLAMREARGNPVEPLYPGVIEALEALSNANFLLAVATGKSMRGLKRVLAAHDIGHHFISLQTADHHPSKPHPSMIQTAMVDAGAVPETTLMIGDTSYDMAMARSAGAFGIGVTWGYHGADELTAAGAQHLIDDFSALAPLAHRLTETFHDQPAA</sequence>
<dbReference type="GO" id="GO:0005829">
    <property type="term" value="C:cytosol"/>
    <property type="evidence" value="ECO:0007669"/>
    <property type="project" value="TreeGrafter"/>
</dbReference>
<organism evidence="1 2">
    <name type="scientific">Gimibacter soli</name>
    <dbReference type="NCBI Taxonomy" id="3024400"/>
    <lineage>
        <taxon>Bacteria</taxon>
        <taxon>Pseudomonadati</taxon>
        <taxon>Pseudomonadota</taxon>
        <taxon>Alphaproteobacteria</taxon>
        <taxon>Kordiimonadales</taxon>
        <taxon>Temperatibacteraceae</taxon>
        <taxon>Gimibacter</taxon>
    </lineage>
</organism>
<evidence type="ECO:0000313" key="1">
    <source>
        <dbReference type="EMBL" id="WCL55662.1"/>
    </source>
</evidence>